<keyword evidence="1" id="KW-0812">Transmembrane</keyword>
<evidence type="ECO:0000256" key="1">
    <source>
        <dbReference type="SAM" id="Phobius"/>
    </source>
</evidence>
<keyword evidence="1" id="KW-1133">Transmembrane helix</keyword>
<dbReference type="EMBL" id="JARESE010000010">
    <property type="protein sequence ID" value="MDE8650924.1"/>
    <property type="molecule type" value="Genomic_DNA"/>
</dbReference>
<dbReference type="Proteomes" id="UP001216253">
    <property type="component" value="Unassembled WGS sequence"/>
</dbReference>
<keyword evidence="3" id="KW-1185">Reference proteome</keyword>
<dbReference type="RefSeq" id="WP_275227001.1">
    <property type="nucleotide sequence ID" value="NZ_JARESE010000010.1"/>
</dbReference>
<organism evidence="2 3">
    <name type="scientific">Novosphingobium album</name>
    <name type="common">ex Liu et al. 2023</name>
    <dbReference type="NCBI Taxonomy" id="3031130"/>
    <lineage>
        <taxon>Bacteria</taxon>
        <taxon>Pseudomonadati</taxon>
        <taxon>Pseudomonadota</taxon>
        <taxon>Alphaproteobacteria</taxon>
        <taxon>Sphingomonadales</taxon>
        <taxon>Sphingomonadaceae</taxon>
        <taxon>Novosphingobium</taxon>
    </lineage>
</organism>
<gene>
    <name evidence="2" type="ORF">PYV00_04220</name>
</gene>
<sequence length="99" mass="10939">MPSPDIGAIRAEERARIIALLARYPGLDPAELDELKTWFSRAASALDVGLVASEPQVAEQYRRFRAEHIDRFSRRDLRTACAMVAAIGLMVIAVASQMP</sequence>
<evidence type="ECO:0000313" key="3">
    <source>
        <dbReference type="Proteomes" id="UP001216253"/>
    </source>
</evidence>
<proteinExistence type="predicted"/>
<accession>A0ABT5WM17</accession>
<evidence type="ECO:0000313" key="2">
    <source>
        <dbReference type="EMBL" id="MDE8650924.1"/>
    </source>
</evidence>
<feature type="transmembrane region" description="Helical" evidence="1">
    <location>
        <begin position="80"/>
        <end position="98"/>
    </location>
</feature>
<comment type="caution">
    <text evidence="2">The sequence shown here is derived from an EMBL/GenBank/DDBJ whole genome shotgun (WGS) entry which is preliminary data.</text>
</comment>
<reference evidence="2 3" key="1">
    <citation type="submission" date="2023-03" db="EMBL/GenBank/DDBJ databases">
        <title>NovoSphingobium album sp. nov. isolated from polycyclic aromatic hydrocarbons- and heavy-metal polluted soil.</title>
        <authorList>
            <person name="Liu Z."/>
            <person name="Wang K."/>
        </authorList>
    </citation>
    <scope>NUCLEOTIDE SEQUENCE [LARGE SCALE GENOMIC DNA]</scope>
    <source>
        <strain evidence="2 3">H3SJ31-1</strain>
    </source>
</reference>
<keyword evidence="1" id="KW-0472">Membrane</keyword>
<name>A0ABT5WM17_9SPHN</name>
<protein>
    <submittedName>
        <fullName evidence="2">Uncharacterized protein</fullName>
    </submittedName>
</protein>